<keyword evidence="1" id="KW-0614">Plasmid</keyword>
<proteinExistence type="predicted"/>
<reference evidence="1" key="2">
    <citation type="submission" date="2010-02" db="EMBL/GenBank/DDBJ databases">
        <authorList>
            <person name="Genoscope - CEA"/>
        </authorList>
    </citation>
    <scope>NUCLEOTIDE SEQUENCE</scope>
    <source>
        <strain evidence="1">CFBP2957</strain>
        <plasmid evidence="1">RCFBPv3_mp</plasmid>
    </source>
</reference>
<name>D8P2C9_RALSL</name>
<gene>
    <name evidence="1" type="ORF">RCFBP_mp10275</name>
</gene>
<sequence>MMCIRAERTAVVFPDFRSALHIRTGKQVIVTTVPLLSNSGPVLAKHNFELALIGLVEQDAFLGFCFETCVVETLVGTVVPDGRTICAEQAHLQCACRSLLNAHLPPLSRHAGWI</sequence>
<dbReference type="EMBL" id="FP885907">
    <property type="protein sequence ID" value="CBJ53065.1"/>
    <property type="molecule type" value="Genomic_DNA"/>
</dbReference>
<accession>D8P2C9</accession>
<geneLocation type="plasmid" evidence="1">
    <name>RCFBPv3_mp</name>
</geneLocation>
<organism evidence="1">
    <name type="scientific">Ralstonia solanacearum CFBP2957</name>
    <dbReference type="NCBI Taxonomy" id="859656"/>
    <lineage>
        <taxon>Bacteria</taxon>
        <taxon>Pseudomonadati</taxon>
        <taxon>Pseudomonadota</taxon>
        <taxon>Betaproteobacteria</taxon>
        <taxon>Burkholderiales</taxon>
        <taxon>Burkholderiaceae</taxon>
        <taxon>Ralstonia</taxon>
        <taxon>Ralstonia solanacearum species complex</taxon>
    </lineage>
</organism>
<dbReference type="AlphaFoldDB" id="D8P2C9"/>
<evidence type="ECO:0000313" key="1">
    <source>
        <dbReference type="EMBL" id="CBJ53065.1"/>
    </source>
</evidence>
<protein>
    <submittedName>
        <fullName evidence="1">Uncharacterized protein</fullName>
    </submittedName>
</protein>
<reference evidence="1" key="1">
    <citation type="journal article" date="2010" name="BMC Genomics">
        <title>Genomes of three tomato pathogens within the Ralstonia solanacearum species complex reveal significant evolutionary divergence.</title>
        <authorList>
            <person name="Remenant B."/>
            <person name="Coupat-Goutaland B."/>
            <person name="Guidot A."/>
            <person name="Cellier G."/>
            <person name="Wicker E."/>
            <person name="Allen C."/>
            <person name="Fegan M."/>
            <person name="Pruvost O."/>
            <person name="Elbaz M."/>
            <person name="Calteau A."/>
            <person name="Salvignol G."/>
            <person name="Mornico D."/>
            <person name="Mangenot S."/>
            <person name="Barbe V."/>
            <person name="Medigue C."/>
            <person name="Prior P."/>
        </authorList>
    </citation>
    <scope>NUCLEOTIDE SEQUENCE [LARGE SCALE GENOMIC DNA]</scope>
    <source>
        <strain evidence="1">CFBP2957</strain>
        <plasmid evidence="1">RCFBPv3_mp</plasmid>
    </source>
</reference>